<evidence type="ECO:0000313" key="3">
    <source>
        <dbReference type="EMBL" id="PRE50712.1"/>
    </source>
</evidence>
<dbReference type="GO" id="GO:0016491">
    <property type="term" value="F:oxidoreductase activity"/>
    <property type="evidence" value="ECO:0007669"/>
    <property type="project" value="UniProtKB-KW"/>
</dbReference>
<dbReference type="PANTHER" id="PTHR24321">
    <property type="entry name" value="DEHYDROGENASES, SHORT CHAIN"/>
    <property type="match status" value="1"/>
</dbReference>
<dbReference type="InterPro" id="IPR020904">
    <property type="entry name" value="Sc_DH/Rdtase_CS"/>
</dbReference>
<dbReference type="SUPFAM" id="SSF51735">
    <property type="entry name" value="NAD(P)-binding Rossmann-fold domains"/>
    <property type="match status" value="1"/>
</dbReference>
<dbReference type="NCBIfam" id="NF005559">
    <property type="entry name" value="PRK07231.1"/>
    <property type="match status" value="1"/>
</dbReference>
<dbReference type="InterPro" id="IPR002347">
    <property type="entry name" value="SDR_fam"/>
</dbReference>
<reference evidence="3 4" key="1">
    <citation type="submission" date="2018-03" db="EMBL/GenBank/DDBJ databases">
        <authorList>
            <person name="Nguyen K."/>
            <person name="Fouts D."/>
            <person name="Sutton G."/>
        </authorList>
    </citation>
    <scope>NUCLEOTIDE SEQUENCE [LARGE SCALE GENOMIC DNA]</scope>
    <source>
        <strain evidence="3 4">AU14328</strain>
    </source>
</reference>
<evidence type="ECO:0000256" key="1">
    <source>
        <dbReference type="ARBA" id="ARBA00006484"/>
    </source>
</evidence>
<dbReference type="InterPro" id="IPR036291">
    <property type="entry name" value="NAD(P)-bd_dom_sf"/>
</dbReference>
<dbReference type="CDD" id="cd05233">
    <property type="entry name" value="SDR_c"/>
    <property type="match status" value="1"/>
</dbReference>
<comment type="caution">
    <text evidence="3">The sequence shown here is derived from an EMBL/GenBank/DDBJ whole genome shotgun (WGS) entry which is preliminary data.</text>
</comment>
<dbReference type="EMBL" id="PVFR01000030">
    <property type="protein sequence ID" value="PRE50712.1"/>
    <property type="molecule type" value="Genomic_DNA"/>
</dbReference>
<evidence type="ECO:0000256" key="2">
    <source>
        <dbReference type="ARBA" id="ARBA00023002"/>
    </source>
</evidence>
<gene>
    <name evidence="3" type="ORF">C6P99_10600</name>
</gene>
<proteinExistence type="inferred from homology"/>
<dbReference type="Proteomes" id="UP000237811">
    <property type="component" value="Unassembled WGS sequence"/>
</dbReference>
<protein>
    <submittedName>
        <fullName evidence="3">Short chain dehydrogenase</fullName>
    </submittedName>
</protein>
<dbReference type="Gene3D" id="3.40.50.720">
    <property type="entry name" value="NAD(P)-binding Rossmann-like Domain"/>
    <property type="match status" value="1"/>
</dbReference>
<comment type="similarity">
    <text evidence="1">Belongs to the short-chain dehydrogenases/reductases (SDR) family.</text>
</comment>
<dbReference type="PRINTS" id="PR00081">
    <property type="entry name" value="GDHRDH"/>
</dbReference>
<dbReference type="Pfam" id="PF13561">
    <property type="entry name" value="adh_short_C2"/>
    <property type="match status" value="1"/>
</dbReference>
<organism evidence="3 4">
    <name type="scientific">Burkholderia multivorans</name>
    <dbReference type="NCBI Taxonomy" id="87883"/>
    <lineage>
        <taxon>Bacteria</taxon>
        <taxon>Pseudomonadati</taxon>
        <taxon>Pseudomonadota</taxon>
        <taxon>Betaproteobacteria</taxon>
        <taxon>Burkholderiales</taxon>
        <taxon>Burkholderiaceae</taxon>
        <taxon>Burkholderia</taxon>
        <taxon>Burkholderia cepacia complex</taxon>
    </lineage>
</organism>
<dbReference type="PANTHER" id="PTHR24321:SF11">
    <property type="entry name" value="BLR0893 PROTEIN"/>
    <property type="match status" value="1"/>
</dbReference>
<keyword evidence="2" id="KW-0560">Oxidoreductase</keyword>
<accession>A0AB37ATZ7</accession>
<dbReference type="PROSITE" id="PS00061">
    <property type="entry name" value="ADH_SHORT"/>
    <property type="match status" value="1"/>
</dbReference>
<sequence>MNASFDSRVALITGGASGIGRATAIAFAQRGAAVVVADANVRDGAETARYIDSHCGAQSLYVEVDVTDAASVQRMIGATLERFGRLDYAFNNAGVPDRAASLRVSTQENWDRVMSVNLAGVWQCMKAELDHMLKVGGGAIVNNSSRSGLVGIPSDGVYGAAKHGVIGLTKAAAIEFASKGIRVNAVCPGLVETALTRVRFGDELAARAESANPLGRMAQPEEIAEAVVWLCSDAASFVVGVALPVDGGATAR</sequence>
<dbReference type="FunFam" id="3.40.50.720:FF:000084">
    <property type="entry name" value="Short-chain dehydrogenase reductase"/>
    <property type="match status" value="1"/>
</dbReference>
<dbReference type="AlphaFoldDB" id="A0AB37ATZ7"/>
<dbReference type="PRINTS" id="PR00080">
    <property type="entry name" value="SDRFAMILY"/>
</dbReference>
<name>A0AB37ATZ7_9BURK</name>
<evidence type="ECO:0000313" key="4">
    <source>
        <dbReference type="Proteomes" id="UP000237811"/>
    </source>
</evidence>
<dbReference type="RefSeq" id="WP_105776694.1">
    <property type="nucleotide sequence ID" value="NZ_CP090715.1"/>
</dbReference>